<organism evidence="9 10">
    <name type="scientific">Chaetoceros tenuissimus</name>
    <dbReference type="NCBI Taxonomy" id="426638"/>
    <lineage>
        <taxon>Eukaryota</taxon>
        <taxon>Sar</taxon>
        <taxon>Stramenopiles</taxon>
        <taxon>Ochrophyta</taxon>
        <taxon>Bacillariophyta</taxon>
        <taxon>Coscinodiscophyceae</taxon>
        <taxon>Chaetocerotophycidae</taxon>
        <taxon>Chaetocerotales</taxon>
        <taxon>Chaetocerotaceae</taxon>
        <taxon>Chaetoceros</taxon>
    </lineage>
</organism>
<dbReference type="Gene3D" id="3.90.1750.10">
    <property type="entry name" value="Hect, E3 ligase catalytic domains"/>
    <property type="match status" value="1"/>
</dbReference>
<feature type="compositionally biased region" description="Low complexity" evidence="7">
    <location>
        <begin position="20"/>
        <end position="29"/>
    </location>
</feature>
<dbReference type="PROSITE" id="PS50237">
    <property type="entry name" value="HECT"/>
    <property type="match status" value="1"/>
</dbReference>
<dbReference type="PANTHER" id="PTHR11254">
    <property type="entry name" value="HECT DOMAIN UBIQUITIN-PROTEIN LIGASE"/>
    <property type="match status" value="1"/>
</dbReference>
<name>A0AAD3CKS7_9STRA</name>
<accession>A0AAD3CKS7</accession>
<dbReference type="Proteomes" id="UP001054902">
    <property type="component" value="Unassembled WGS sequence"/>
</dbReference>
<evidence type="ECO:0000256" key="7">
    <source>
        <dbReference type="SAM" id="MobiDB-lite"/>
    </source>
</evidence>
<dbReference type="InterPro" id="IPR050409">
    <property type="entry name" value="E3_ubiq-protein_ligase"/>
</dbReference>
<dbReference type="SUPFAM" id="SSF56204">
    <property type="entry name" value="Hect, E3 ligase catalytic domain"/>
    <property type="match status" value="1"/>
</dbReference>
<dbReference type="PANTHER" id="PTHR11254:SF440">
    <property type="entry name" value="E3 UBIQUITIN-PROTEIN LIGASE NEDD-4"/>
    <property type="match status" value="1"/>
</dbReference>
<dbReference type="InterPro" id="IPR035983">
    <property type="entry name" value="Hect_E3_ubiquitin_ligase"/>
</dbReference>
<comment type="catalytic activity">
    <reaction evidence="1">
        <text>S-ubiquitinyl-[E2 ubiquitin-conjugating enzyme]-L-cysteine + [acceptor protein]-L-lysine = [E2 ubiquitin-conjugating enzyme]-L-cysteine + N(6)-ubiquitinyl-[acceptor protein]-L-lysine.</text>
        <dbReference type="EC" id="2.3.2.26"/>
    </reaction>
</comment>
<dbReference type="Pfam" id="PF00632">
    <property type="entry name" value="HECT"/>
    <property type="match status" value="1"/>
</dbReference>
<dbReference type="AlphaFoldDB" id="A0AAD3CKS7"/>
<dbReference type="SMART" id="SM00119">
    <property type="entry name" value="HECTc"/>
    <property type="match status" value="1"/>
</dbReference>
<evidence type="ECO:0000256" key="4">
    <source>
        <dbReference type="ARBA" id="ARBA00022679"/>
    </source>
</evidence>
<feature type="region of interest" description="Disordered" evidence="7">
    <location>
        <begin position="1"/>
        <end position="45"/>
    </location>
</feature>
<evidence type="ECO:0000256" key="2">
    <source>
        <dbReference type="ARBA" id="ARBA00004906"/>
    </source>
</evidence>
<dbReference type="EMBL" id="BLLK01000022">
    <property type="protein sequence ID" value="GFH46589.1"/>
    <property type="molecule type" value="Genomic_DNA"/>
</dbReference>
<evidence type="ECO:0000313" key="9">
    <source>
        <dbReference type="EMBL" id="GFH46589.1"/>
    </source>
</evidence>
<feature type="active site" description="Glycyl thioester intermediate" evidence="6">
    <location>
        <position position="667"/>
    </location>
</feature>
<evidence type="ECO:0000256" key="6">
    <source>
        <dbReference type="PROSITE-ProRule" id="PRU00104"/>
    </source>
</evidence>
<dbReference type="Gene3D" id="3.30.2410.10">
    <property type="entry name" value="Hect, E3 ligase catalytic domain"/>
    <property type="match status" value="1"/>
</dbReference>
<dbReference type="FunFam" id="3.90.1750.10:FF:000079">
    <property type="entry name" value="E3 ubiquitin-protein ligase"/>
    <property type="match status" value="1"/>
</dbReference>
<dbReference type="InterPro" id="IPR000569">
    <property type="entry name" value="HECT_dom"/>
</dbReference>
<reference evidence="9 10" key="1">
    <citation type="journal article" date="2021" name="Sci. Rep.">
        <title>The genome of the diatom Chaetoceros tenuissimus carries an ancient integrated fragment of an extant virus.</title>
        <authorList>
            <person name="Hongo Y."/>
            <person name="Kimura K."/>
            <person name="Takaki Y."/>
            <person name="Yoshida Y."/>
            <person name="Baba S."/>
            <person name="Kobayashi G."/>
            <person name="Nagasaki K."/>
            <person name="Hano T."/>
            <person name="Tomaru Y."/>
        </authorList>
    </citation>
    <scope>NUCLEOTIDE SEQUENCE [LARGE SCALE GENOMIC DNA]</scope>
    <source>
        <strain evidence="9 10">NIES-3715</strain>
    </source>
</reference>
<dbReference type="Gene3D" id="3.30.2160.10">
    <property type="entry name" value="Hect, E3 ligase catalytic domain"/>
    <property type="match status" value="1"/>
</dbReference>
<evidence type="ECO:0000256" key="1">
    <source>
        <dbReference type="ARBA" id="ARBA00000885"/>
    </source>
</evidence>
<evidence type="ECO:0000313" key="10">
    <source>
        <dbReference type="Proteomes" id="UP001054902"/>
    </source>
</evidence>
<keyword evidence="10" id="KW-1185">Reference proteome</keyword>
<keyword evidence="4" id="KW-0808">Transferase</keyword>
<evidence type="ECO:0000256" key="5">
    <source>
        <dbReference type="ARBA" id="ARBA00022786"/>
    </source>
</evidence>
<sequence>MVSINLFKRKPKATTEEDAASTASANKNSSETKKTKGKGKLQKEQIETTTLRVKIPPNVKPGQQFVVYNGTRKIKLTCPKNAQAGQSLMIKVPKENTEKQINGENVIPIPDSSPPAYDVIIPPNTRGGTKFAVLINGTTMMVTAPANAVAGMKLRIVPQQLKLIDKKGQKGQTFEVRVPEHIQPGESFPLMANGMRIILQCPQNAEGGQMVRFNLPFRSKNMIVKKLEYDVDGWARTLQVAQMKFQWARVSKKRKSMKNSIAKRMNENAYVRHISKHGMELIPAQCELVDSSLVTDQGEELANFEDLIEMQRKSLSEKTDAFHKLCKRLGREDSKDRSFVCIKVRRENLLGDSLRAVMSLNQENLRRRWVVQFKGEEGIDAGGLKREWFELISEELFDLNTGLWMTSGDNQMNLQIHPASNVLNEGCLLYFRFLGRVLGKALFDGELVKGHMVQTFYKHLLGWPVTFQDLENLDPEYYKSIKALMEMDDVEYACLDFTTNEDMMGTHKTIDLIPDGANVDVTNENIVRYLEAILNYRLVGRFREQLRELSLGFTDVVPPSLLTIFDYQELELLLCGLPTIDMNDWMDNTSYTGLFKTEKDLVITWFWETVIEMEEEKKARLLQFATGSSGVPPNGFAFLKGNDGRISTFKIHGVPVETCMYPRAHTCFNRIDLPKFESREQLQERLEVAITMVSTGFDLE</sequence>
<dbReference type="CDD" id="cd00078">
    <property type="entry name" value="HECTc"/>
    <property type="match status" value="1"/>
</dbReference>
<comment type="pathway">
    <text evidence="2">Protein modification; protein ubiquitination.</text>
</comment>
<dbReference type="GO" id="GO:0016567">
    <property type="term" value="P:protein ubiquitination"/>
    <property type="evidence" value="ECO:0007669"/>
    <property type="project" value="TreeGrafter"/>
</dbReference>
<dbReference type="FunFam" id="3.30.2410.10:FF:000009">
    <property type="entry name" value="Probable E3 ubiquitin-protein ligase HECTD2"/>
    <property type="match status" value="1"/>
</dbReference>
<proteinExistence type="predicted"/>
<protein>
    <recommendedName>
        <fullName evidence="3">HECT-type E3 ubiquitin transferase</fullName>
        <ecNumber evidence="3">2.3.2.26</ecNumber>
    </recommendedName>
</protein>
<dbReference type="EC" id="2.3.2.26" evidence="3"/>
<dbReference type="GO" id="GO:0005737">
    <property type="term" value="C:cytoplasm"/>
    <property type="evidence" value="ECO:0007669"/>
    <property type="project" value="UniProtKB-ARBA"/>
</dbReference>
<gene>
    <name evidence="9" type="ORF">CTEN210_03063</name>
</gene>
<keyword evidence="5 6" id="KW-0833">Ubl conjugation pathway</keyword>
<evidence type="ECO:0000259" key="8">
    <source>
        <dbReference type="PROSITE" id="PS50237"/>
    </source>
</evidence>
<dbReference type="GO" id="GO:0006511">
    <property type="term" value="P:ubiquitin-dependent protein catabolic process"/>
    <property type="evidence" value="ECO:0007669"/>
    <property type="project" value="TreeGrafter"/>
</dbReference>
<dbReference type="FunFam" id="3.30.2160.10:FF:000002">
    <property type="entry name" value="Putative Ubiquitin-protein ligase E3C"/>
    <property type="match status" value="1"/>
</dbReference>
<comment type="caution">
    <text evidence="9">The sequence shown here is derived from an EMBL/GenBank/DDBJ whole genome shotgun (WGS) entry which is preliminary data.</text>
</comment>
<evidence type="ECO:0000256" key="3">
    <source>
        <dbReference type="ARBA" id="ARBA00012485"/>
    </source>
</evidence>
<dbReference type="GO" id="GO:0061630">
    <property type="term" value="F:ubiquitin protein ligase activity"/>
    <property type="evidence" value="ECO:0007669"/>
    <property type="project" value="UniProtKB-EC"/>
</dbReference>
<feature type="domain" description="HECT" evidence="8">
    <location>
        <begin position="361"/>
        <end position="700"/>
    </location>
</feature>